<sequence length="83" mass="8945">MIPAEKIKAALCAWPYQPESVTPMTGQGMNSATWLVVTAHGHYVAKLVDDLDAPGLIKSLRIAEFLAARELPCGPPYAHATEN</sequence>
<evidence type="ECO:0000313" key="1">
    <source>
        <dbReference type="EMBL" id="CAA9546243.1"/>
    </source>
</evidence>
<organism evidence="1">
    <name type="scientific">uncultured Thermomicrobiales bacterium</name>
    <dbReference type="NCBI Taxonomy" id="1645740"/>
    <lineage>
        <taxon>Bacteria</taxon>
        <taxon>Pseudomonadati</taxon>
        <taxon>Thermomicrobiota</taxon>
        <taxon>Thermomicrobia</taxon>
        <taxon>Thermomicrobiales</taxon>
        <taxon>environmental samples</taxon>
    </lineage>
</organism>
<dbReference type="AlphaFoldDB" id="A0A6J4UEJ8"/>
<name>A0A6J4UEJ8_9BACT</name>
<gene>
    <name evidence="1" type="ORF">AVDCRST_MAG43-621</name>
</gene>
<dbReference type="SUPFAM" id="SSF56112">
    <property type="entry name" value="Protein kinase-like (PK-like)"/>
    <property type="match status" value="1"/>
</dbReference>
<dbReference type="InterPro" id="IPR011009">
    <property type="entry name" value="Kinase-like_dom_sf"/>
</dbReference>
<dbReference type="EMBL" id="CADCWI010000034">
    <property type="protein sequence ID" value="CAA9546243.1"/>
    <property type="molecule type" value="Genomic_DNA"/>
</dbReference>
<reference evidence="1" key="1">
    <citation type="submission" date="2020-02" db="EMBL/GenBank/DDBJ databases">
        <authorList>
            <person name="Meier V. D."/>
        </authorList>
    </citation>
    <scope>NUCLEOTIDE SEQUENCE</scope>
    <source>
        <strain evidence="1">AVDCRST_MAG43</strain>
    </source>
</reference>
<proteinExistence type="predicted"/>
<protein>
    <recommendedName>
        <fullName evidence="2">Aminoglycoside phosphotransferase domain-containing protein</fullName>
    </recommendedName>
</protein>
<evidence type="ECO:0008006" key="2">
    <source>
        <dbReference type="Google" id="ProtNLM"/>
    </source>
</evidence>
<accession>A0A6J4UEJ8</accession>